<dbReference type="InterPro" id="IPR053192">
    <property type="entry name" value="Vacuole_Formation_Reg"/>
</dbReference>
<evidence type="ECO:0000256" key="1">
    <source>
        <dbReference type="ARBA" id="ARBA00022737"/>
    </source>
</evidence>
<keyword evidence="4" id="KW-1185">Reference proteome</keyword>
<sequence length="640" mass="73062">MVPSHLFQVISLVRSMDLDSHPKPESKLMSLITQTVSLFNSMNLDSQPKPLSDLISRISSLVKSKDLDSQRKKERDDTFVKSLTSQVFSTINSSLDSVSESSIEALVLKQLTLGFTSALGFQYIFESVSQLFPSRDPEFIALVAETLSLEPEPPEIISLVNQILSLVISMNSKWEKLISFCSQVEVNMEEGKFRVTQETMSRRRNNKWECLPWNWEMLSLTGEEDTHFLCRGCKGKNHHDYEKAPAEIKHSLHPRHALQLVFLQPYSETRECYCCDKALKGILYYCSACDIAIHFACLDKPPVLSVDHPKWHEHTLALFPSLASFPCNLCALTHSSCPFYICPPCDFVVHKSCINLPRVIRISRHPHRVSFTLSFDQGELFCGVCRRKIDRDYGGYFCIEDGCSFAAHSKCATQSNVWDGIELEGKPEEIEEEVEPFVRISDGIIQHFSHQQHHLSLNESTCIGFDENRQCQACVTPIYLGNFYSCMQCDYILHEACANFPCKLHHPIHPHLLKLVGGYDGVIEDDNRCSICKWSCRAGFSYQCSKEGCQFQLDVQCATISEPLVHESHMHPLFLTSKPGEKKWCCVCKFERTDKTFNCIECEFSLCFRCATLPHTVRYKHDNHMLTLSYGKEGSTITYW</sequence>
<feature type="domain" description="DC1" evidence="2">
    <location>
        <begin position="252"/>
        <end position="297"/>
    </location>
</feature>
<reference evidence="3 4" key="1">
    <citation type="submission" date="2022-03" db="EMBL/GenBank/DDBJ databases">
        <authorList>
            <person name="Macdonald S."/>
            <person name="Ahmed S."/>
            <person name="Newling K."/>
        </authorList>
    </citation>
    <scope>NUCLEOTIDE SEQUENCE [LARGE SCALE GENOMIC DNA]</scope>
</reference>
<dbReference type="InterPro" id="IPR046349">
    <property type="entry name" value="C1-like_sf"/>
</dbReference>
<dbReference type="EMBL" id="CAKOAT010124044">
    <property type="protein sequence ID" value="CAH8334215.1"/>
    <property type="molecule type" value="Genomic_DNA"/>
</dbReference>
<keyword evidence="1" id="KW-0677">Repeat</keyword>
<feature type="domain" description="DC1" evidence="2">
    <location>
        <begin position="568"/>
        <end position="611"/>
    </location>
</feature>
<dbReference type="AlphaFoldDB" id="A0ABC8JVV6"/>
<proteinExistence type="predicted"/>
<dbReference type="Proteomes" id="UP001642260">
    <property type="component" value="Unassembled WGS sequence"/>
</dbReference>
<evidence type="ECO:0000313" key="4">
    <source>
        <dbReference type="Proteomes" id="UP001642260"/>
    </source>
</evidence>
<feature type="domain" description="DC1" evidence="2">
    <location>
        <begin position="310"/>
        <end position="354"/>
    </location>
</feature>
<feature type="domain" description="DC1" evidence="2">
    <location>
        <begin position="448"/>
        <end position="498"/>
    </location>
</feature>
<gene>
    <name evidence="3" type="ORF">ERUC_LOCUS13056</name>
</gene>
<dbReference type="Pfam" id="PF03107">
    <property type="entry name" value="C1_2"/>
    <property type="match status" value="6"/>
</dbReference>
<dbReference type="PANTHER" id="PTHR32410:SF153">
    <property type="entry name" value="CHP-RICH ZINC FINGER PROTEIN-LIKE-RELATED"/>
    <property type="match status" value="1"/>
</dbReference>
<feature type="domain" description="DC1" evidence="2">
    <location>
        <begin position="364"/>
        <end position="412"/>
    </location>
</feature>
<dbReference type="InterPro" id="IPR004146">
    <property type="entry name" value="DC1"/>
</dbReference>
<dbReference type="SUPFAM" id="SSF57889">
    <property type="entry name" value="Cysteine-rich domain"/>
    <property type="match status" value="4"/>
</dbReference>
<organism evidence="3 4">
    <name type="scientific">Eruca vesicaria subsp. sativa</name>
    <name type="common">Garden rocket</name>
    <name type="synonym">Eruca sativa</name>
    <dbReference type="NCBI Taxonomy" id="29727"/>
    <lineage>
        <taxon>Eukaryota</taxon>
        <taxon>Viridiplantae</taxon>
        <taxon>Streptophyta</taxon>
        <taxon>Embryophyta</taxon>
        <taxon>Tracheophyta</taxon>
        <taxon>Spermatophyta</taxon>
        <taxon>Magnoliopsida</taxon>
        <taxon>eudicotyledons</taxon>
        <taxon>Gunneridae</taxon>
        <taxon>Pentapetalae</taxon>
        <taxon>rosids</taxon>
        <taxon>malvids</taxon>
        <taxon>Brassicales</taxon>
        <taxon>Brassicaceae</taxon>
        <taxon>Brassiceae</taxon>
        <taxon>Eruca</taxon>
    </lineage>
</organism>
<protein>
    <recommendedName>
        <fullName evidence="2">DC1 domain-containing protein</fullName>
    </recommendedName>
</protein>
<comment type="caution">
    <text evidence="3">The sequence shown here is derived from an EMBL/GenBank/DDBJ whole genome shotgun (WGS) entry which is preliminary data.</text>
</comment>
<evidence type="ECO:0000259" key="2">
    <source>
        <dbReference type="Pfam" id="PF03107"/>
    </source>
</evidence>
<feature type="domain" description="DC1" evidence="2">
    <location>
        <begin position="507"/>
        <end position="558"/>
    </location>
</feature>
<dbReference type="PANTHER" id="PTHR32410">
    <property type="entry name" value="CYSTEINE/HISTIDINE-RICH C1 DOMAIN FAMILY PROTEIN"/>
    <property type="match status" value="1"/>
</dbReference>
<name>A0ABC8JVV6_ERUVS</name>
<evidence type="ECO:0000313" key="3">
    <source>
        <dbReference type="EMBL" id="CAH8334215.1"/>
    </source>
</evidence>
<accession>A0ABC8JVV6</accession>